<evidence type="ECO:0000256" key="2">
    <source>
        <dbReference type="ARBA" id="ARBA00022679"/>
    </source>
</evidence>
<proteinExistence type="predicted"/>
<keyword evidence="1" id="KW-0328">Glycosyltransferase</keyword>
<dbReference type="NCBIfam" id="TIGR00696">
    <property type="entry name" value="wecG_tagA_cpsF"/>
    <property type="match status" value="1"/>
</dbReference>
<sequence>MANNNDRVDVLKMSVSTGSRIKLMEQLKLLLSADSGSYVCLSNVHMCMETFDNDHFKNIVNGADLVLPDGLPISMAQRMLGRTDAQQTRGEYVMKLLCQEAATKGLHVGLYGGSSDEVLERVKDSLKQMYPDIVISYAYSPPFRALTNDEESAVFKEINSSRVDILFVGIGCPKQEIWMSNAKPHVGCVMLGVGAAYDFISGSKMHAPIWMQKIGLEWLFRLLSEPKRLWKRYLKQNPRFIFYFLQQLLFKKRFH</sequence>
<gene>
    <name evidence="3" type="ORF">ACFO3I_17320</name>
</gene>
<dbReference type="RefSeq" id="WP_377336178.1">
    <property type="nucleotide sequence ID" value="NZ_JBHSGB010000017.1"/>
</dbReference>
<protein>
    <submittedName>
        <fullName evidence="3">WecB/TagA/CpsF family glycosyltransferase</fullName>
    </submittedName>
</protein>
<keyword evidence="4" id="KW-1185">Reference proteome</keyword>
<accession>A0ABV9JR98</accession>
<organism evidence="3 4">
    <name type="scientific">Rheinheimera marina</name>
    <dbReference type="NCBI Taxonomy" id="1774958"/>
    <lineage>
        <taxon>Bacteria</taxon>
        <taxon>Pseudomonadati</taxon>
        <taxon>Pseudomonadota</taxon>
        <taxon>Gammaproteobacteria</taxon>
        <taxon>Chromatiales</taxon>
        <taxon>Chromatiaceae</taxon>
        <taxon>Rheinheimera</taxon>
    </lineage>
</organism>
<evidence type="ECO:0000313" key="4">
    <source>
        <dbReference type="Proteomes" id="UP001595962"/>
    </source>
</evidence>
<name>A0ABV9JR98_9GAMM</name>
<evidence type="ECO:0000313" key="3">
    <source>
        <dbReference type="EMBL" id="MFC4656784.1"/>
    </source>
</evidence>
<keyword evidence="2" id="KW-0808">Transferase</keyword>
<dbReference type="Proteomes" id="UP001595962">
    <property type="component" value="Unassembled WGS sequence"/>
</dbReference>
<dbReference type="InterPro" id="IPR004629">
    <property type="entry name" value="WecG_TagA_CpsF"/>
</dbReference>
<reference evidence="4" key="1">
    <citation type="journal article" date="2019" name="Int. J. Syst. Evol. Microbiol.">
        <title>The Global Catalogue of Microorganisms (GCM) 10K type strain sequencing project: providing services to taxonomists for standard genome sequencing and annotation.</title>
        <authorList>
            <consortium name="The Broad Institute Genomics Platform"/>
            <consortium name="The Broad Institute Genome Sequencing Center for Infectious Disease"/>
            <person name="Wu L."/>
            <person name="Ma J."/>
        </authorList>
    </citation>
    <scope>NUCLEOTIDE SEQUENCE [LARGE SCALE GENOMIC DNA]</scope>
    <source>
        <strain evidence="4">DT28</strain>
    </source>
</reference>
<dbReference type="EMBL" id="JBHSGB010000017">
    <property type="protein sequence ID" value="MFC4656784.1"/>
    <property type="molecule type" value="Genomic_DNA"/>
</dbReference>
<evidence type="ECO:0000256" key="1">
    <source>
        <dbReference type="ARBA" id="ARBA00022676"/>
    </source>
</evidence>
<dbReference type="PANTHER" id="PTHR34136">
    <property type="match status" value="1"/>
</dbReference>
<comment type="caution">
    <text evidence="3">The sequence shown here is derived from an EMBL/GenBank/DDBJ whole genome shotgun (WGS) entry which is preliminary data.</text>
</comment>
<dbReference type="CDD" id="cd06533">
    <property type="entry name" value="Glyco_transf_WecG_TagA"/>
    <property type="match status" value="1"/>
</dbReference>
<dbReference type="PANTHER" id="PTHR34136:SF1">
    <property type="entry name" value="UDP-N-ACETYL-D-MANNOSAMINURONIC ACID TRANSFERASE"/>
    <property type="match status" value="1"/>
</dbReference>
<dbReference type="Pfam" id="PF03808">
    <property type="entry name" value="Glyco_tran_WecG"/>
    <property type="match status" value="1"/>
</dbReference>